<dbReference type="EMBL" id="LRGB01000860">
    <property type="protein sequence ID" value="KZS15783.1"/>
    <property type="molecule type" value="Genomic_DNA"/>
</dbReference>
<accession>A0A164YZR6</accession>
<gene>
    <name evidence="1" type="ORF">APZ42_018593</name>
</gene>
<dbReference type="Proteomes" id="UP000076858">
    <property type="component" value="Unassembled WGS sequence"/>
</dbReference>
<organism evidence="1 2">
    <name type="scientific">Daphnia magna</name>
    <dbReference type="NCBI Taxonomy" id="35525"/>
    <lineage>
        <taxon>Eukaryota</taxon>
        <taxon>Metazoa</taxon>
        <taxon>Ecdysozoa</taxon>
        <taxon>Arthropoda</taxon>
        <taxon>Crustacea</taxon>
        <taxon>Branchiopoda</taxon>
        <taxon>Diplostraca</taxon>
        <taxon>Cladocera</taxon>
        <taxon>Anomopoda</taxon>
        <taxon>Daphniidae</taxon>
        <taxon>Daphnia</taxon>
    </lineage>
</organism>
<keyword evidence="2" id="KW-1185">Reference proteome</keyword>
<dbReference type="AlphaFoldDB" id="A0A164YZR6"/>
<evidence type="ECO:0000313" key="1">
    <source>
        <dbReference type="EMBL" id="KZS15783.1"/>
    </source>
</evidence>
<comment type="caution">
    <text evidence="1">The sequence shown here is derived from an EMBL/GenBank/DDBJ whole genome shotgun (WGS) entry which is preliminary data.</text>
</comment>
<reference evidence="1 2" key="1">
    <citation type="submission" date="2016-03" db="EMBL/GenBank/DDBJ databases">
        <title>EvidentialGene: Evidence-directed Construction of Genes on Genomes.</title>
        <authorList>
            <person name="Gilbert D.G."/>
            <person name="Choi J.-H."/>
            <person name="Mockaitis K."/>
            <person name="Colbourne J."/>
            <person name="Pfrender M."/>
        </authorList>
    </citation>
    <scope>NUCLEOTIDE SEQUENCE [LARGE SCALE GENOMIC DNA]</scope>
    <source>
        <strain evidence="1 2">Xinb3</strain>
        <tissue evidence="1">Complete organism</tissue>
    </source>
</reference>
<evidence type="ECO:0000313" key="2">
    <source>
        <dbReference type="Proteomes" id="UP000076858"/>
    </source>
</evidence>
<name>A0A164YZR6_9CRUS</name>
<protein>
    <submittedName>
        <fullName evidence="1">Uncharacterized protein</fullName>
    </submittedName>
</protein>
<sequence>MSAGLLKKREMRTQECGVKKKKNKLGSSVGGTRVLLHRHYPDDDERTILSFHSPNSFVLDHPTRKEKKSFTCIYGL</sequence>
<proteinExistence type="predicted"/>